<organism evidence="1 2">
    <name type="scientific">Nocardioides silvaticus</name>
    <dbReference type="NCBI Taxonomy" id="2201891"/>
    <lineage>
        <taxon>Bacteria</taxon>
        <taxon>Bacillati</taxon>
        <taxon>Actinomycetota</taxon>
        <taxon>Actinomycetes</taxon>
        <taxon>Propionibacteriales</taxon>
        <taxon>Nocardioidaceae</taxon>
        <taxon>Nocardioides</taxon>
    </lineage>
</organism>
<evidence type="ECO:0000313" key="1">
    <source>
        <dbReference type="EMBL" id="PWN03070.1"/>
    </source>
</evidence>
<sequence length="252" mass="27278">MLSGASPDGYYAEWLANAERQGVDPGVLVQIARDNNLTPASFSVLDGLEKITDPQGKSFFVLPSDIGGDRAREVVLMTFILNAGTDYGEGTDHDFPIEPYSAAYVKYIKARQEANNWSYDDDVDFVHGNGGRLVATPNGILMGAGGNWLQGLYSQQGGTTYGDIFMLNIDDGDPIAAMRTAIQSGTSVYDDGNGGYRTGSLDLDRLLHHEERHSHQWADEGYGGFLASYGWEQLTGGNETEEEAGLGDGGYR</sequence>
<dbReference type="AlphaFoldDB" id="A0A316TF19"/>
<reference evidence="1 2" key="1">
    <citation type="submission" date="2018-05" db="EMBL/GenBank/DDBJ databases">
        <title>Nocardioides silvaticus genome.</title>
        <authorList>
            <person name="Li C."/>
            <person name="Wang G."/>
        </authorList>
    </citation>
    <scope>NUCLEOTIDE SEQUENCE [LARGE SCALE GENOMIC DNA]</scope>
    <source>
        <strain evidence="1 2">CCTCC AB 2018079</strain>
    </source>
</reference>
<dbReference type="Proteomes" id="UP000245507">
    <property type="component" value="Unassembled WGS sequence"/>
</dbReference>
<name>A0A316TF19_9ACTN</name>
<dbReference type="EMBL" id="QGDD01000004">
    <property type="protein sequence ID" value="PWN03070.1"/>
    <property type="molecule type" value="Genomic_DNA"/>
</dbReference>
<accession>A0A316TF19</accession>
<comment type="caution">
    <text evidence="1">The sequence shown here is derived from an EMBL/GenBank/DDBJ whole genome shotgun (WGS) entry which is preliminary data.</text>
</comment>
<protein>
    <submittedName>
        <fullName evidence="1">Uncharacterized protein</fullName>
    </submittedName>
</protein>
<gene>
    <name evidence="1" type="ORF">DJ010_11120</name>
</gene>
<proteinExistence type="predicted"/>
<evidence type="ECO:0000313" key="2">
    <source>
        <dbReference type="Proteomes" id="UP000245507"/>
    </source>
</evidence>
<keyword evidence="2" id="KW-1185">Reference proteome</keyword>
<dbReference type="OrthoDB" id="5191158at2"/>